<proteinExistence type="predicted"/>
<dbReference type="RefSeq" id="WP_195221766.1">
    <property type="nucleotide sequence ID" value="NZ_JADMWL010000028.1"/>
</dbReference>
<name>A0AAW6EF12_9FIRM</name>
<accession>A0AAW6EF12</accession>
<evidence type="ECO:0000313" key="1">
    <source>
        <dbReference type="EMBL" id="MDB8751336.1"/>
    </source>
</evidence>
<dbReference type="EMBL" id="JAQMLU010000029">
    <property type="protein sequence ID" value="MDB8751336.1"/>
    <property type="molecule type" value="Genomic_DNA"/>
</dbReference>
<dbReference type="AlphaFoldDB" id="A0AAW6EF12"/>
<protein>
    <submittedName>
        <fullName evidence="1">Uncharacterized protein</fullName>
    </submittedName>
</protein>
<comment type="caution">
    <text evidence="1">The sequence shown here is derived from an EMBL/GenBank/DDBJ whole genome shotgun (WGS) entry which is preliminary data.</text>
</comment>
<organism evidence="1 2">
    <name type="scientific">Ruminococcus bicirculans</name>
    <name type="common">ex Wegman et al. 2014</name>
    <dbReference type="NCBI Taxonomy" id="1160721"/>
    <lineage>
        <taxon>Bacteria</taxon>
        <taxon>Bacillati</taxon>
        <taxon>Bacillota</taxon>
        <taxon>Clostridia</taxon>
        <taxon>Eubacteriales</taxon>
        <taxon>Oscillospiraceae</taxon>
        <taxon>Ruminococcus</taxon>
    </lineage>
</organism>
<sequence length="89" mass="10495">MYAKSDTRNSLISQSVIRIATDMGIESYVREIRHGYSICAGEFIIVDMADNTSVKMIISDYDGYYQQIKRNMRKWRKNYDKKKRSPCNQ</sequence>
<evidence type="ECO:0000313" key="2">
    <source>
        <dbReference type="Proteomes" id="UP001213042"/>
    </source>
</evidence>
<reference evidence="1" key="1">
    <citation type="submission" date="2023-01" db="EMBL/GenBank/DDBJ databases">
        <title>Human gut microbiome strain richness.</title>
        <authorList>
            <person name="Chen-Liaw A."/>
        </authorList>
    </citation>
    <scope>NUCLEOTIDE SEQUENCE</scope>
    <source>
        <strain evidence="1">D43st1_D9_D43t1_170807</strain>
    </source>
</reference>
<dbReference type="Proteomes" id="UP001213042">
    <property type="component" value="Unassembled WGS sequence"/>
</dbReference>
<gene>
    <name evidence="1" type="ORF">PNW00_12885</name>
</gene>